<comment type="caution">
    <text evidence="1">The sequence shown here is derived from an EMBL/GenBank/DDBJ whole genome shotgun (WGS) entry which is preliminary data.</text>
</comment>
<reference evidence="1" key="1">
    <citation type="submission" date="2021-05" db="EMBL/GenBank/DDBJ databases">
        <authorList>
            <person name="Pan Q."/>
            <person name="Jouanno E."/>
            <person name="Zahm M."/>
            <person name="Klopp C."/>
            <person name="Cabau C."/>
            <person name="Louis A."/>
            <person name="Berthelot C."/>
            <person name="Parey E."/>
            <person name="Roest Crollius H."/>
            <person name="Montfort J."/>
            <person name="Robinson-Rechavi M."/>
            <person name="Bouchez O."/>
            <person name="Lampietro C."/>
            <person name="Lopez Roques C."/>
            <person name="Donnadieu C."/>
            <person name="Postlethwait J."/>
            <person name="Bobe J."/>
            <person name="Dillon D."/>
            <person name="Chandos A."/>
            <person name="von Hippel F."/>
            <person name="Guiguen Y."/>
        </authorList>
    </citation>
    <scope>NUCLEOTIDE SEQUENCE</scope>
    <source>
        <strain evidence="1">YG-Jan2019</strain>
    </source>
</reference>
<sequence length="1022" mass="115085">MAARWSSENVVVEFRDAQATAMSVDCLGQHAVLSGRRFLLLVSLDAPFEAPRKISRQSKWDVGTVQWNPHKSQSHIFAASSNQRVDLYSWRSGSGEVHTSLQGHTRVISDLDWSCFEPEYLVTSSVDTYIYIWDTRDTRKPTVALSAVAGASQVKWNKRNQYLLASSHDGDVRIWDKRKPNTAVEYVAAHLSKIHGLDWHPDNEYILATSSQDNSVRFWDFRQPRKYLNILSCQVPVWKARYTPFSSGLVTVMVPQLRRENSLLLWSSLALKSPVHAFVGHDDVVLEFQWRPQKEGSKDYQLVTWSRDQTLRIWKVDTHLQKQCATDLVEEMMEGMSLTTESEKILPSPDHESGSHTSGLLADYIQDQDGVLSSSGRHDALTSSGRHDPSALPQTLQQEFSLVNLQIRNVNVEMDAVNRSCVVSAVFGTNQVRLVVKFPAHYPNNAAPSFQFVSPTTIPSAMRTKIQKILTDTSLQKVKRNQNCLEPCVRQLVSCLESYLTQEDSSVPNPYLLTNPVTPALPAFPRVTNTYGSYQDANIPFPRTSGARFCGTGCLVYFTRPITMHRSVPTTEPTPRSLSALSAYHSGVLTPLKMRTESQSTLRLYSGSPTRTDKDHVSISSFYYKERKPLQSGLRRWSMQIVHDLPKSRRFKTKREGAEYGNRPIKLAGKVIIQEISCLLPVHKSLGEVYILNINDIQDTCQKNAAAALVVGRRDVAKVWALASAATSLDLSSDSESDPDTSTPWARHPFGRHLLETLLDHYSQMSDVQTLAMLCSVFRTQGCSQMSDVQTLAMLCNAFRIPGFPQDHFSQYGQHVPGRSAQIPTQHSRYPSYTSSSVTSGSCSSTSDSTSTTWNIGRDPEHIPPWGESSPDDYRYANQVYTDPREREKEQHDMNKKLLDPTNTLQFDDFKKCYGEILHRWGLKEKRAEVLKFISCPPEPHRGIEFGVYCCHCRNQARGTQCAVCKRFTFQCAICHVAVRGSSNFCLSCGHGGHTSHMMEWFRAQEECPTGCGCCCLLQSTF</sequence>
<proteinExistence type="predicted"/>
<keyword evidence="2" id="KW-1185">Reference proteome</keyword>
<protein>
    <submittedName>
        <fullName evidence="1">Uncharacterized protein</fullName>
    </submittedName>
</protein>
<gene>
    <name evidence="1" type="ORF">DPEC_G00193900</name>
</gene>
<evidence type="ECO:0000313" key="1">
    <source>
        <dbReference type="EMBL" id="KAJ7999389.1"/>
    </source>
</evidence>
<name>A0ACC2G6Z7_DALPE</name>
<accession>A0ACC2G6Z7</accession>
<dbReference type="Proteomes" id="UP001157502">
    <property type="component" value="Chromosome 16"/>
</dbReference>
<organism evidence="1 2">
    <name type="scientific">Dallia pectoralis</name>
    <name type="common">Alaska blackfish</name>
    <dbReference type="NCBI Taxonomy" id="75939"/>
    <lineage>
        <taxon>Eukaryota</taxon>
        <taxon>Metazoa</taxon>
        <taxon>Chordata</taxon>
        <taxon>Craniata</taxon>
        <taxon>Vertebrata</taxon>
        <taxon>Euteleostomi</taxon>
        <taxon>Actinopterygii</taxon>
        <taxon>Neopterygii</taxon>
        <taxon>Teleostei</taxon>
        <taxon>Protacanthopterygii</taxon>
        <taxon>Esociformes</taxon>
        <taxon>Umbridae</taxon>
        <taxon>Dallia</taxon>
    </lineage>
</organism>
<dbReference type="EMBL" id="CM055743">
    <property type="protein sequence ID" value="KAJ7999389.1"/>
    <property type="molecule type" value="Genomic_DNA"/>
</dbReference>
<evidence type="ECO:0000313" key="2">
    <source>
        <dbReference type="Proteomes" id="UP001157502"/>
    </source>
</evidence>